<dbReference type="GO" id="GO:0005524">
    <property type="term" value="F:ATP binding"/>
    <property type="evidence" value="ECO:0007669"/>
    <property type="project" value="UniProtKB-UniRule"/>
</dbReference>
<comment type="domain">
    <text evidence="12">The C-terminal coiled-coil domain is crucial for aminoacylation activity.</text>
</comment>
<dbReference type="Pfam" id="PF08264">
    <property type="entry name" value="Anticodon_1"/>
    <property type="match status" value="1"/>
</dbReference>
<organism evidence="16 17">
    <name type="scientific">Desulfobulbus oligotrophicus</name>
    <dbReference type="NCBI Taxonomy" id="1909699"/>
    <lineage>
        <taxon>Bacteria</taxon>
        <taxon>Pseudomonadati</taxon>
        <taxon>Thermodesulfobacteriota</taxon>
        <taxon>Desulfobulbia</taxon>
        <taxon>Desulfobulbales</taxon>
        <taxon>Desulfobulbaceae</taxon>
        <taxon>Desulfobulbus</taxon>
    </lineage>
</organism>
<dbReference type="RefSeq" id="WP_199263619.1">
    <property type="nucleotide sequence ID" value="NZ_CP054140.1"/>
</dbReference>
<evidence type="ECO:0000256" key="12">
    <source>
        <dbReference type="HAMAP-Rule" id="MF_02004"/>
    </source>
</evidence>
<comment type="subunit">
    <text evidence="2 12">Monomer.</text>
</comment>
<dbReference type="InterPro" id="IPR009080">
    <property type="entry name" value="tRNAsynth_Ia_anticodon-bd"/>
</dbReference>
<dbReference type="InterPro" id="IPR033705">
    <property type="entry name" value="Anticodon_Ia_Val"/>
</dbReference>
<evidence type="ECO:0000256" key="9">
    <source>
        <dbReference type="ARBA" id="ARBA00023146"/>
    </source>
</evidence>
<feature type="domain" description="Valyl-tRNA synthetase tRNA-binding arm" evidence="15">
    <location>
        <begin position="823"/>
        <end position="887"/>
    </location>
</feature>
<keyword evidence="4 12" id="KW-0436">Ligase</keyword>
<name>A0A7T6APQ7_9BACT</name>
<dbReference type="SUPFAM" id="SSF50677">
    <property type="entry name" value="ValRS/IleRS/LeuRS editing domain"/>
    <property type="match status" value="1"/>
</dbReference>
<dbReference type="Gene3D" id="1.10.730.10">
    <property type="entry name" value="Isoleucyl-tRNA Synthetase, Domain 1"/>
    <property type="match status" value="1"/>
</dbReference>
<dbReference type="NCBIfam" id="NF004349">
    <property type="entry name" value="PRK05729.1"/>
    <property type="match status" value="1"/>
</dbReference>
<feature type="coiled-coil region" evidence="12">
    <location>
        <begin position="821"/>
        <end position="848"/>
    </location>
</feature>
<dbReference type="KEGG" id="dog:HP555_02360"/>
<dbReference type="InterPro" id="IPR009008">
    <property type="entry name" value="Val/Leu/Ile-tRNA-synth_edit"/>
</dbReference>
<evidence type="ECO:0000259" key="13">
    <source>
        <dbReference type="Pfam" id="PF00133"/>
    </source>
</evidence>
<dbReference type="PANTHER" id="PTHR11946:SF93">
    <property type="entry name" value="VALINE--TRNA LIGASE, CHLOROPLASTIC_MITOCHONDRIAL 2"/>
    <property type="match status" value="1"/>
</dbReference>
<feature type="binding site" evidence="12">
    <location>
        <position position="534"/>
    </location>
    <ligand>
        <name>ATP</name>
        <dbReference type="ChEBI" id="CHEBI:30616"/>
    </ligand>
</feature>
<sequence>MPIQQNEKYDLPKAYEFTEIERRWYERWLSDKSFSAQMGEGKPSFSIVIPPPNVTGVLHIGHALNNTLQDVLVRYHRMKGDNTLWVPGTDHAGIATQNVVERQLAGEKLSRHDLGREKFIERVWAWKEEKGGTIINQLKRLGASCDWDRERFTMDDGLSRAVREVFVRLFKEGLIYKGDYIVNWCPRCHTALADDEVEHDPTDGKLYHIRYPYADGSGYVVVATTRPETMLGDTAVAVHPEDERYQHLKAIGIRLPLTGRTVPVVFDHHVQREFGTGALKVTPAHDRDDYEIGLRHDLPRLKVIDDQGVMNEAAGVYAGLDRFDCRRKVVADLDAQGLIDKIEEYQHAVGKCYRCATVVEPTTSKQWFVSVKPLAAKAVAAVEEGRIKLYPNTWYRTFYAWMENIRDWCISRQIWWGHRIPAWTCEACRRLIVEVNAPDVCPDCGSTRLQQETDVLDTWFSSALWPFSTLGWPEQTRELAVFYPTSVLITSFDILFFWVARMMMMGLHVMGEVPFHDVYLHALVRDKYGKKMSKSTGNVIDPLVMIEQYGTDAFRFTLTAFAAQGREIRMDEERIDGYRRFINKLWNAARFAQMHLKEVDPAITVAVRKTEGLSLAHRWILSRLNTTIAEVRAALDNYNFNDVASISYQFVWHEFCDWYLEWIKADLFSEEMSRRNQAQAVLLTVMEQVLKLLHPVIPFVTEEIWSQLPGRRGSIMHASFPETRAAWADTEAETTMNLLMGVISGLRTIRTEAEVHPSAKIEALLICPDTGRRAILEQYTEGMQGMVRAASLKIVASGTVPDDAGHGLVQDVELVVPLKGMIDVAGELEKLTREQDKLQKELDRVIGKLSNAKFINHAPETVVAKEREKETEIRTRLAKTMESMERLSKLN</sequence>
<dbReference type="Gene3D" id="1.10.287.380">
    <property type="entry name" value="Valyl-tRNA synthetase, C-terminal domain"/>
    <property type="match status" value="1"/>
</dbReference>
<dbReference type="FunFam" id="1.10.730.10:FF:000014">
    <property type="entry name" value="Valine--tRNA ligase"/>
    <property type="match status" value="1"/>
</dbReference>
<dbReference type="Gene3D" id="3.90.740.10">
    <property type="entry name" value="Valyl/Leucyl/Isoleucyl-tRNA synthetase, editing domain"/>
    <property type="match status" value="1"/>
</dbReference>
<dbReference type="InterPro" id="IPR001412">
    <property type="entry name" value="aa-tRNA-synth_I_CS"/>
</dbReference>
<dbReference type="FunFam" id="3.40.50.620:FF:000032">
    <property type="entry name" value="Valine--tRNA ligase"/>
    <property type="match status" value="1"/>
</dbReference>
<feature type="domain" description="Methionyl/Valyl/Leucyl/Isoleucyl-tRNA synthetase anticodon-binding" evidence="14">
    <location>
        <begin position="618"/>
        <end position="763"/>
    </location>
</feature>
<comment type="similarity">
    <text evidence="11 12">Belongs to the class-I aminoacyl-tRNA synthetase family. ValS type 1 subfamily.</text>
</comment>
<dbReference type="GO" id="GO:0004832">
    <property type="term" value="F:valine-tRNA ligase activity"/>
    <property type="evidence" value="ECO:0007669"/>
    <property type="project" value="UniProtKB-UniRule"/>
</dbReference>
<dbReference type="InterPro" id="IPR019499">
    <property type="entry name" value="Val-tRNA_synth_tRNA-bd"/>
</dbReference>
<keyword evidence="3 12" id="KW-0963">Cytoplasm</keyword>
<dbReference type="Proteomes" id="UP000596092">
    <property type="component" value="Chromosome"/>
</dbReference>
<dbReference type="EC" id="6.1.1.9" evidence="12"/>
<dbReference type="InterPro" id="IPR037118">
    <property type="entry name" value="Val-tRNA_synth_C_sf"/>
</dbReference>
<dbReference type="FunFam" id="3.90.740.10:FF:000005">
    <property type="entry name" value="Valine--tRNA ligase, mitochondrial"/>
    <property type="match status" value="1"/>
</dbReference>
<keyword evidence="8 12" id="KW-0175">Coiled coil</keyword>
<evidence type="ECO:0000259" key="15">
    <source>
        <dbReference type="Pfam" id="PF10458"/>
    </source>
</evidence>
<reference evidence="16 17" key="1">
    <citation type="submission" date="2020-05" db="EMBL/GenBank/DDBJ databases">
        <title>Complete genome of Desulfobulbus oligotrophicus.</title>
        <authorList>
            <person name="Podar M."/>
        </authorList>
    </citation>
    <scope>NUCLEOTIDE SEQUENCE [LARGE SCALE GENOMIC DNA]</scope>
    <source>
        <strain evidence="16 17">Prop6</strain>
    </source>
</reference>
<evidence type="ECO:0000256" key="8">
    <source>
        <dbReference type="ARBA" id="ARBA00023054"/>
    </source>
</evidence>
<dbReference type="PROSITE" id="PS00178">
    <property type="entry name" value="AA_TRNA_LIGASE_I"/>
    <property type="match status" value="1"/>
</dbReference>
<evidence type="ECO:0000313" key="16">
    <source>
        <dbReference type="EMBL" id="QQG64788.1"/>
    </source>
</evidence>
<comment type="function">
    <text evidence="12">Catalyzes the attachment of valine to tRNA(Val). As ValRS can inadvertently accommodate and process structurally similar amino acids such as threonine, to avoid such errors, it has a 'posttransfer' editing activity that hydrolyzes mischarged Thr-tRNA(Val) in a tRNA-dependent manner.</text>
</comment>
<dbReference type="GO" id="GO:0002161">
    <property type="term" value="F:aminoacyl-tRNA deacylase activity"/>
    <property type="evidence" value="ECO:0007669"/>
    <property type="project" value="InterPro"/>
</dbReference>
<feature type="short sequence motif" description="'HIGH' region" evidence="12">
    <location>
        <begin position="52"/>
        <end position="62"/>
    </location>
</feature>
<keyword evidence="5 12" id="KW-0547">Nucleotide-binding</keyword>
<evidence type="ECO:0000259" key="14">
    <source>
        <dbReference type="Pfam" id="PF08264"/>
    </source>
</evidence>
<dbReference type="PRINTS" id="PR00986">
    <property type="entry name" value="TRNASYNTHVAL"/>
</dbReference>
<evidence type="ECO:0000256" key="7">
    <source>
        <dbReference type="ARBA" id="ARBA00022917"/>
    </source>
</evidence>
<keyword evidence="17" id="KW-1185">Reference proteome</keyword>
<evidence type="ECO:0000313" key="17">
    <source>
        <dbReference type="Proteomes" id="UP000596092"/>
    </source>
</evidence>
<dbReference type="GO" id="GO:0005829">
    <property type="term" value="C:cytosol"/>
    <property type="evidence" value="ECO:0007669"/>
    <property type="project" value="TreeGrafter"/>
</dbReference>
<dbReference type="Pfam" id="PF00133">
    <property type="entry name" value="tRNA-synt_1"/>
    <property type="match status" value="1"/>
</dbReference>
<dbReference type="InterPro" id="IPR002300">
    <property type="entry name" value="aa-tRNA-synth_Ia"/>
</dbReference>
<keyword evidence="7 12" id="KW-0648">Protein biosynthesis</keyword>
<evidence type="ECO:0000256" key="11">
    <source>
        <dbReference type="ARBA" id="ARBA00060830"/>
    </source>
</evidence>
<evidence type="ECO:0000256" key="2">
    <source>
        <dbReference type="ARBA" id="ARBA00011245"/>
    </source>
</evidence>
<dbReference type="InterPro" id="IPR010978">
    <property type="entry name" value="tRNA-bd_arm"/>
</dbReference>
<accession>A0A7T6APQ7</accession>
<keyword evidence="6 12" id="KW-0067">ATP-binding</keyword>
<dbReference type="SUPFAM" id="SSF47323">
    <property type="entry name" value="Anticodon-binding domain of a subclass of class I aminoacyl-tRNA synthetases"/>
    <property type="match status" value="1"/>
</dbReference>
<evidence type="ECO:0000256" key="1">
    <source>
        <dbReference type="ARBA" id="ARBA00004496"/>
    </source>
</evidence>
<comment type="domain">
    <text evidence="12">ValRS has two distinct active sites: one for aminoacylation and one for editing. The misactivated threonine is translocated from the active site to the editing site.</text>
</comment>
<evidence type="ECO:0000256" key="3">
    <source>
        <dbReference type="ARBA" id="ARBA00022490"/>
    </source>
</evidence>
<dbReference type="CDD" id="cd07962">
    <property type="entry name" value="Anticodon_Ia_Val"/>
    <property type="match status" value="1"/>
</dbReference>
<dbReference type="SUPFAM" id="SSF46589">
    <property type="entry name" value="tRNA-binding arm"/>
    <property type="match status" value="1"/>
</dbReference>
<dbReference type="PANTHER" id="PTHR11946">
    <property type="entry name" value="VALYL-TRNA SYNTHETASES"/>
    <property type="match status" value="1"/>
</dbReference>
<dbReference type="SUPFAM" id="SSF52374">
    <property type="entry name" value="Nucleotidylyl transferase"/>
    <property type="match status" value="1"/>
</dbReference>
<dbReference type="FunFam" id="3.40.50.620:FF:000098">
    <property type="entry name" value="Valine--tRNA ligase"/>
    <property type="match status" value="1"/>
</dbReference>
<evidence type="ECO:0000256" key="10">
    <source>
        <dbReference type="ARBA" id="ARBA00047552"/>
    </source>
</evidence>
<dbReference type="AlphaFoldDB" id="A0A7T6APQ7"/>
<dbReference type="InterPro" id="IPR013155">
    <property type="entry name" value="M/V/L/I-tRNA-synth_anticd-bd"/>
</dbReference>
<dbReference type="InterPro" id="IPR002303">
    <property type="entry name" value="Valyl-tRNA_ligase"/>
</dbReference>
<dbReference type="NCBIfam" id="TIGR00422">
    <property type="entry name" value="valS"/>
    <property type="match status" value="1"/>
</dbReference>
<keyword evidence="9 12" id="KW-0030">Aminoacyl-tRNA synthetase</keyword>
<comment type="catalytic activity">
    <reaction evidence="10 12">
        <text>tRNA(Val) + L-valine + ATP = L-valyl-tRNA(Val) + AMP + diphosphate</text>
        <dbReference type="Rhea" id="RHEA:10704"/>
        <dbReference type="Rhea" id="RHEA-COMP:9672"/>
        <dbReference type="Rhea" id="RHEA-COMP:9708"/>
        <dbReference type="ChEBI" id="CHEBI:30616"/>
        <dbReference type="ChEBI" id="CHEBI:33019"/>
        <dbReference type="ChEBI" id="CHEBI:57762"/>
        <dbReference type="ChEBI" id="CHEBI:78442"/>
        <dbReference type="ChEBI" id="CHEBI:78537"/>
        <dbReference type="ChEBI" id="CHEBI:456215"/>
        <dbReference type="EC" id="6.1.1.9"/>
    </reaction>
</comment>
<dbReference type="FunFam" id="1.10.287.380:FF:000001">
    <property type="entry name" value="Valine--tRNA ligase"/>
    <property type="match status" value="1"/>
</dbReference>
<proteinExistence type="inferred from homology"/>
<dbReference type="EMBL" id="CP054140">
    <property type="protein sequence ID" value="QQG64788.1"/>
    <property type="molecule type" value="Genomic_DNA"/>
</dbReference>
<dbReference type="HAMAP" id="MF_02004">
    <property type="entry name" value="Val_tRNA_synth_type1"/>
    <property type="match status" value="1"/>
</dbReference>
<comment type="subcellular location">
    <subcellularLocation>
        <location evidence="1 12">Cytoplasm</location>
    </subcellularLocation>
</comment>
<dbReference type="CDD" id="cd00817">
    <property type="entry name" value="ValRS_core"/>
    <property type="match status" value="1"/>
</dbReference>
<gene>
    <name evidence="12" type="primary">valS</name>
    <name evidence="16" type="ORF">HP555_02360</name>
</gene>
<protein>
    <recommendedName>
        <fullName evidence="12">Valine--tRNA ligase</fullName>
        <ecNumber evidence="12">6.1.1.9</ecNumber>
    </recommendedName>
    <alternativeName>
        <fullName evidence="12">Valyl-tRNA synthetase</fullName>
        <shortName evidence="12">ValRS</shortName>
    </alternativeName>
</protein>
<dbReference type="InterPro" id="IPR014729">
    <property type="entry name" value="Rossmann-like_a/b/a_fold"/>
</dbReference>
<dbReference type="GO" id="GO:0006438">
    <property type="term" value="P:valyl-tRNA aminoacylation"/>
    <property type="evidence" value="ECO:0007669"/>
    <property type="project" value="UniProtKB-UniRule"/>
</dbReference>
<dbReference type="Gene3D" id="3.40.50.620">
    <property type="entry name" value="HUPs"/>
    <property type="match status" value="2"/>
</dbReference>
<evidence type="ECO:0000256" key="5">
    <source>
        <dbReference type="ARBA" id="ARBA00022741"/>
    </source>
</evidence>
<evidence type="ECO:0000256" key="4">
    <source>
        <dbReference type="ARBA" id="ARBA00022598"/>
    </source>
</evidence>
<feature type="domain" description="Aminoacyl-tRNA synthetase class Ia" evidence="13">
    <location>
        <begin position="24"/>
        <end position="571"/>
    </location>
</feature>
<feature type="short sequence motif" description="'KMSKS' region" evidence="12">
    <location>
        <begin position="531"/>
        <end position="535"/>
    </location>
</feature>
<dbReference type="Pfam" id="PF10458">
    <property type="entry name" value="Val_tRNA-synt_C"/>
    <property type="match status" value="1"/>
</dbReference>
<evidence type="ECO:0000256" key="6">
    <source>
        <dbReference type="ARBA" id="ARBA00022840"/>
    </source>
</evidence>